<evidence type="ECO:0000313" key="3">
    <source>
        <dbReference type="EMBL" id="MDR9897587.1"/>
    </source>
</evidence>
<feature type="repeat" description="TPR" evidence="1">
    <location>
        <begin position="304"/>
        <end position="337"/>
    </location>
</feature>
<evidence type="ECO:0000259" key="2">
    <source>
        <dbReference type="Pfam" id="PF00535"/>
    </source>
</evidence>
<comment type="caution">
    <text evidence="3">The sequence shown here is derived from an EMBL/GenBank/DDBJ whole genome shotgun (WGS) entry which is preliminary data.</text>
</comment>
<dbReference type="SUPFAM" id="SSF48452">
    <property type="entry name" value="TPR-like"/>
    <property type="match status" value="1"/>
</dbReference>
<dbReference type="CDD" id="cd02511">
    <property type="entry name" value="Beta4Glucosyltransferase"/>
    <property type="match status" value="1"/>
</dbReference>
<feature type="domain" description="Glycosyltransferase 2-like" evidence="2">
    <location>
        <begin position="1"/>
        <end position="153"/>
    </location>
</feature>
<dbReference type="PANTHER" id="PTHR43630:SF2">
    <property type="entry name" value="GLYCOSYLTRANSFERASE"/>
    <property type="match status" value="1"/>
</dbReference>
<dbReference type="InterPro" id="IPR029044">
    <property type="entry name" value="Nucleotide-diphossugar_trans"/>
</dbReference>
<gene>
    <name evidence="3" type="ORF">G7B40_023900</name>
</gene>
<dbReference type="Proteomes" id="UP000667802">
    <property type="component" value="Unassembled WGS sequence"/>
</dbReference>
<dbReference type="InterPro" id="IPR011990">
    <property type="entry name" value="TPR-like_helical_dom_sf"/>
</dbReference>
<dbReference type="InterPro" id="IPR001173">
    <property type="entry name" value="Glyco_trans_2-like"/>
</dbReference>
<feature type="repeat" description="TPR" evidence="1">
    <location>
        <begin position="270"/>
        <end position="303"/>
    </location>
</feature>
<sequence length="390" mass="43534">MIVKNEAVALPQCLSSVQNVVDEIVVLDTGSSDRTPVIAKQFGAKVHHFQWCDDFSAARNEALKYVTGDWVLVLDADETLSSKIVPDLQDAIYREEYLVINLVRHEVGAQQSPYSLVSRLFRNHPDISFSRPYHALVDDSVSKIISQEPHWEIGYLQDVAILHVGYQKNAIAQKKKLFKAQAAMEEFLAAHPNDSYVCSKLGALYVNIGKISEGIELLIRGIANSEENHEILYELYYHLGIAYSRLNNPKQAIAHYQAGIKLPIYPLVKLGAYNNLGNLLKDTGDLKGAKAAYETALKIDPSFATGYCNLGMTLKAMHLYTDAVTAYQTAIQFNPNYAEAYQNLGVVLLKLGNVQYSLAAFRTAIALHQQDNPKEAKRLREGLQEMGFQL</sequence>
<dbReference type="SMART" id="SM00028">
    <property type="entry name" value="TPR"/>
    <property type="match status" value="5"/>
</dbReference>
<dbReference type="Gene3D" id="3.90.550.10">
    <property type="entry name" value="Spore Coat Polysaccharide Biosynthesis Protein SpsA, Chain A"/>
    <property type="match status" value="1"/>
</dbReference>
<protein>
    <submittedName>
        <fullName evidence="3">Tetratricopeptide repeat protein</fullName>
    </submittedName>
</protein>
<dbReference type="InterPro" id="IPR019734">
    <property type="entry name" value="TPR_rpt"/>
</dbReference>
<accession>A0AAP5MB61</accession>
<dbReference type="Pfam" id="PF00535">
    <property type="entry name" value="Glycos_transf_2"/>
    <property type="match status" value="1"/>
</dbReference>
<evidence type="ECO:0000256" key="1">
    <source>
        <dbReference type="PROSITE-ProRule" id="PRU00339"/>
    </source>
</evidence>
<dbReference type="AlphaFoldDB" id="A0AAP5MB61"/>
<reference evidence="4" key="1">
    <citation type="journal article" date="2021" name="Science">
        <title>Hunting the eagle killer: A cyanobacterial neurotoxin causes vacuolar myelinopathy.</title>
        <authorList>
            <person name="Breinlinger S."/>
            <person name="Phillips T.J."/>
            <person name="Haram B.N."/>
            <person name="Mares J."/>
            <person name="Martinez Yerena J.A."/>
            <person name="Hrouzek P."/>
            <person name="Sobotka R."/>
            <person name="Henderson W.M."/>
            <person name="Schmieder P."/>
            <person name="Williams S.M."/>
            <person name="Lauderdale J.D."/>
            <person name="Wilde H.D."/>
            <person name="Gerrin W."/>
            <person name="Kust A."/>
            <person name="Washington J.W."/>
            <person name="Wagner C."/>
            <person name="Geier B."/>
            <person name="Liebeke M."/>
            <person name="Enke H."/>
            <person name="Niedermeyer T.H.J."/>
            <person name="Wilde S.B."/>
        </authorList>
    </citation>
    <scope>NUCLEOTIDE SEQUENCE [LARGE SCALE GENOMIC DNA]</scope>
    <source>
        <strain evidence="4">Thurmond2011</strain>
    </source>
</reference>
<dbReference type="Gene3D" id="1.25.40.10">
    <property type="entry name" value="Tetratricopeptide repeat domain"/>
    <property type="match status" value="2"/>
</dbReference>
<name>A0AAP5MB61_9CYAN</name>
<dbReference type="Pfam" id="PF13414">
    <property type="entry name" value="TPR_11"/>
    <property type="match status" value="2"/>
</dbReference>
<dbReference type="PANTHER" id="PTHR43630">
    <property type="entry name" value="POLY-BETA-1,6-N-ACETYL-D-GLUCOSAMINE SYNTHASE"/>
    <property type="match status" value="1"/>
</dbReference>
<feature type="repeat" description="TPR" evidence="1">
    <location>
        <begin position="233"/>
        <end position="266"/>
    </location>
</feature>
<keyword evidence="1" id="KW-0802">TPR repeat</keyword>
<proteinExistence type="predicted"/>
<organism evidence="3 4">
    <name type="scientific">Aetokthonos hydrillicola Thurmond2011</name>
    <dbReference type="NCBI Taxonomy" id="2712845"/>
    <lineage>
        <taxon>Bacteria</taxon>
        <taxon>Bacillati</taxon>
        <taxon>Cyanobacteriota</taxon>
        <taxon>Cyanophyceae</taxon>
        <taxon>Nostocales</taxon>
        <taxon>Hapalosiphonaceae</taxon>
        <taxon>Aetokthonos</taxon>
    </lineage>
</organism>
<dbReference type="SUPFAM" id="SSF53448">
    <property type="entry name" value="Nucleotide-diphospho-sugar transferases"/>
    <property type="match status" value="1"/>
</dbReference>
<dbReference type="EMBL" id="JAALHA020000013">
    <property type="protein sequence ID" value="MDR9897587.1"/>
    <property type="molecule type" value="Genomic_DNA"/>
</dbReference>
<dbReference type="RefSeq" id="WP_208338540.1">
    <property type="nucleotide sequence ID" value="NZ_CAWQFN010000089.1"/>
</dbReference>
<feature type="repeat" description="TPR" evidence="1">
    <location>
        <begin position="338"/>
        <end position="371"/>
    </location>
</feature>
<dbReference type="Pfam" id="PF13181">
    <property type="entry name" value="TPR_8"/>
    <property type="match status" value="1"/>
</dbReference>
<dbReference type="PROSITE" id="PS50005">
    <property type="entry name" value="TPR"/>
    <property type="match status" value="4"/>
</dbReference>
<evidence type="ECO:0000313" key="4">
    <source>
        <dbReference type="Proteomes" id="UP000667802"/>
    </source>
</evidence>
<keyword evidence="4" id="KW-1185">Reference proteome</keyword>